<dbReference type="InterPro" id="IPR021139">
    <property type="entry name" value="NYN"/>
</dbReference>
<keyword evidence="6" id="KW-0067">ATP-binding</keyword>
<feature type="domain" description="Protein kinase" evidence="9">
    <location>
        <begin position="1"/>
        <end position="217"/>
    </location>
</feature>
<comment type="catalytic activity">
    <reaction evidence="8">
        <text>L-seryl-[protein] + ATP = O-phospho-L-seryl-[protein] + ADP + H(+)</text>
        <dbReference type="Rhea" id="RHEA:17989"/>
        <dbReference type="Rhea" id="RHEA-COMP:9863"/>
        <dbReference type="Rhea" id="RHEA-COMP:11604"/>
        <dbReference type="ChEBI" id="CHEBI:15378"/>
        <dbReference type="ChEBI" id="CHEBI:29999"/>
        <dbReference type="ChEBI" id="CHEBI:30616"/>
        <dbReference type="ChEBI" id="CHEBI:83421"/>
        <dbReference type="ChEBI" id="CHEBI:456216"/>
        <dbReference type="EC" id="2.7.11.1"/>
    </reaction>
</comment>
<evidence type="ECO:0000259" key="9">
    <source>
        <dbReference type="PROSITE" id="PS50011"/>
    </source>
</evidence>
<dbReference type="SMART" id="SM00219">
    <property type="entry name" value="TyrKc"/>
    <property type="match status" value="1"/>
</dbReference>
<dbReference type="InterPro" id="IPR000719">
    <property type="entry name" value="Prot_kinase_dom"/>
</dbReference>
<dbReference type="FunFam" id="1.10.510.10:FF:001023">
    <property type="entry name" value="Os07g0541700 protein"/>
    <property type="match status" value="1"/>
</dbReference>
<keyword evidence="4" id="KW-0547">Nucleotide-binding</keyword>
<accession>A0A811PLD7</accession>
<keyword evidence="3" id="KW-0808">Transferase</keyword>
<dbReference type="EMBL" id="CAJGYO010000007">
    <property type="protein sequence ID" value="CAD6248236.1"/>
    <property type="molecule type" value="Genomic_DNA"/>
</dbReference>
<evidence type="ECO:0000256" key="8">
    <source>
        <dbReference type="ARBA" id="ARBA00048679"/>
    </source>
</evidence>
<name>A0A811PLD7_9POAL</name>
<evidence type="ECO:0000313" key="11">
    <source>
        <dbReference type="Proteomes" id="UP000604825"/>
    </source>
</evidence>
<dbReference type="Gene3D" id="1.10.510.10">
    <property type="entry name" value="Transferase(Phosphotransferase) domain 1"/>
    <property type="match status" value="1"/>
</dbReference>
<keyword evidence="5" id="KW-0418">Kinase</keyword>
<evidence type="ECO:0000256" key="1">
    <source>
        <dbReference type="ARBA" id="ARBA00012513"/>
    </source>
</evidence>
<dbReference type="GO" id="GO:0004540">
    <property type="term" value="F:RNA nuclease activity"/>
    <property type="evidence" value="ECO:0007669"/>
    <property type="project" value="InterPro"/>
</dbReference>
<proteinExistence type="predicted"/>
<dbReference type="GO" id="GO:0004674">
    <property type="term" value="F:protein serine/threonine kinase activity"/>
    <property type="evidence" value="ECO:0007669"/>
    <property type="project" value="UniProtKB-KW"/>
</dbReference>
<dbReference type="GO" id="GO:0004713">
    <property type="term" value="F:protein tyrosine kinase activity"/>
    <property type="evidence" value="ECO:0007669"/>
    <property type="project" value="InterPro"/>
</dbReference>
<evidence type="ECO:0000256" key="6">
    <source>
        <dbReference type="ARBA" id="ARBA00022840"/>
    </source>
</evidence>
<dbReference type="InterPro" id="IPR020635">
    <property type="entry name" value="Tyr_kinase_cat_dom"/>
</dbReference>
<evidence type="ECO:0000256" key="3">
    <source>
        <dbReference type="ARBA" id="ARBA00022679"/>
    </source>
</evidence>
<dbReference type="CDD" id="cd10910">
    <property type="entry name" value="PIN_limkain_b1_N_like"/>
    <property type="match status" value="1"/>
</dbReference>
<dbReference type="OrthoDB" id="672733at2759"/>
<dbReference type="GO" id="GO:0005524">
    <property type="term" value="F:ATP binding"/>
    <property type="evidence" value="ECO:0007669"/>
    <property type="project" value="UniProtKB-KW"/>
</dbReference>
<dbReference type="Pfam" id="PF07714">
    <property type="entry name" value="PK_Tyr_Ser-Thr"/>
    <property type="match status" value="1"/>
</dbReference>
<gene>
    <name evidence="10" type="ORF">NCGR_LOCUS32388</name>
</gene>
<comment type="catalytic activity">
    <reaction evidence="7">
        <text>L-threonyl-[protein] + ATP = O-phospho-L-threonyl-[protein] + ADP + H(+)</text>
        <dbReference type="Rhea" id="RHEA:46608"/>
        <dbReference type="Rhea" id="RHEA-COMP:11060"/>
        <dbReference type="Rhea" id="RHEA-COMP:11605"/>
        <dbReference type="ChEBI" id="CHEBI:15378"/>
        <dbReference type="ChEBI" id="CHEBI:30013"/>
        <dbReference type="ChEBI" id="CHEBI:30616"/>
        <dbReference type="ChEBI" id="CHEBI:61977"/>
        <dbReference type="ChEBI" id="CHEBI:456216"/>
        <dbReference type="EC" id="2.7.11.1"/>
    </reaction>
</comment>
<sequence>MAHHDNLVSLWGYCIQGNSRFLIYSYMENGSLDDWLHNRDDDASSFLDWPRRLKIAQGASQGLSYIHNVCKPHIVHRGIKSSNILLDKEFKAYVADFELSRLILPNKTHVTTELVVRHMLAAGHDVHVVTAAPEFGVTTEIASSRLHIRKVEQVVLDCVAVEPDALTVDRSASLEEFFFSFPWNVNTSTNIMTLMQIGLMQDVVPRASILKSEAEWLKSIDANVVVSDVATGMKGSAESVVASLLSDWEEMISQLWACGMMLVEAYGAVPASIRKGLQRTGVRHVDILNIRKDAADKLILVDMFRFAYYNPTPACMLLISGDADFVPAVRVLVERGYTIVIAIPSQGTAASDLTSAGTYMWDWPSLARGEDVTAVGSSEVPASVAEDLFVNTEKDPYVPVEDKDVEAVIVGASSQENEPNERRINKTVFIGKNLNQELEKGFKD</sequence>
<keyword evidence="2" id="KW-0723">Serine/threonine-protein kinase</keyword>
<evidence type="ECO:0000256" key="7">
    <source>
        <dbReference type="ARBA" id="ARBA00047899"/>
    </source>
</evidence>
<keyword evidence="11" id="KW-1185">Reference proteome</keyword>
<evidence type="ECO:0000256" key="4">
    <source>
        <dbReference type="ARBA" id="ARBA00022741"/>
    </source>
</evidence>
<dbReference type="PANTHER" id="PTHR48006:SF102">
    <property type="entry name" value="LEUCINE-RICH REPEAT-CONTAINING PROTEIN DDB_G0281931-RELATED"/>
    <property type="match status" value="1"/>
</dbReference>
<dbReference type="Gene3D" id="3.30.200.20">
    <property type="entry name" value="Phosphorylase Kinase, domain 1"/>
    <property type="match status" value="1"/>
</dbReference>
<dbReference type="Gene3D" id="3.40.50.1010">
    <property type="entry name" value="5'-nuclease"/>
    <property type="match status" value="1"/>
</dbReference>
<dbReference type="SUPFAM" id="SSF56112">
    <property type="entry name" value="Protein kinase-like (PK-like)"/>
    <property type="match status" value="1"/>
</dbReference>
<dbReference type="PANTHER" id="PTHR48006">
    <property type="entry name" value="LEUCINE-RICH REPEAT-CONTAINING PROTEIN DDB_G0281931-RELATED"/>
    <property type="match status" value="1"/>
</dbReference>
<dbReference type="InterPro" id="IPR051824">
    <property type="entry name" value="LRR_Rcpt-Like_S/T_Kinase"/>
</dbReference>
<dbReference type="PROSITE" id="PS50011">
    <property type="entry name" value="PROTEIN_KINASE_DOM"/>
    <property type="match status" value="1"/>
</dbReference>
<dbReference type="EC" id="2.7.11.1" evidence="1"/>
<protein>
    <recommendedName>
        <fullName evidence="1">non-specific serine/threonine protein kinase</fullName>
        <ecNumber evidence="1">2.7.11.1</ecNumber>
    </recommendedName>
</protein>
<dbReference type="InterPro" id="IPR011009">
    <property type="entry name" value="Kinase-like_dom_sf"/>
</dbReference>
<dbReference type="Pfam" id="PF01936">
    <property type="entry name" value="NYN"/>
    <property type="match status" value="1"/>
</dbReference>
<dbReference type="Proteomes" id="UP000604825">
    <property type="component" value="Unassembled WGS sequence"/>
</dbReference>
<evidence type="ECO:0000256" key="2">
    <source>
        <dbReference type="ARBA" id="ARBA00022527"/>
    </source>
</evidence>
<organism evidence="10 11">
    <name type="scientific">Miscanthus lutarioriparius</name>
    <dbReference type="NCBI Taxonomy" id="422564"/>
    <lineage>
        <taxon>Eukaryota</taxon>
        <taxon>Viridiplantae</taxon>
        <taxon>Streptophyta</taxon>
        <taxon>Embryophyta</taxon>
        <taxon>Tracheophyta</taxon>
        <taxon>Spermatophyta</taxon>
        <taxon>Magnoliopsida</taxon>
        <taxon>Liliopsida</taxon>
        <taxon>Poales</taxon>
        <taxon>Poaceae</taxon>
        <taxon>PACMAD clade</taxon>
        <taxon>Panicoideae</taxon>
        <taxon>Andropogonodae</taxon>
        <taxon>Andropogoneae</taxon>
        <taxon>Saccharinae</taxon>
        <taxon>Miscanthus</taxon>
    </lineage>
</organism>
<dbReference type="InterPro" id="IPR001245">
    <property type="entry name" value="Ser-Thr/Tyr_kinase_cat_dom"/>
</dbReference>
<evidence type="ECO:0000313" key="10">
    <source>
        <dbReference type="EMBL" id="CAD6248236.1"/>
    </source>
</evidence>
<evidence type="ECO:0000256" key="5">
    <source>
        <dbReference type="ARBA" id="ARBA00022777"/>
    </source>
</evidence>
<comment type="caution">
    <text evidence="10">The sequence shown here is derived from an EMBL/GenBank/DDBJ whole genome shotgun (WGS) entry which is preliminary data.</text>
</comment>
<reference evidence="10" key="1">
    <citation type="submission" date="2020-10" db="EMBL/GenBank/DDBJ databases">
        <authorList>
            <person name="Han B."/>
            <person name="Lu T."/>
            <person name="Zhao Q."/>
            <person name="Huang X."/>
            <person name="Zhao Y."/>
        </authorList>
    </citation>
    <scope>NUCLEOTIDE SEQUENCE</scope>
</reference>
<dbReference type="AlphaFoldDB" id="A0A811PLD7"/>